<proteinExistence type="predicted"/>
<dbReference type="OrthoDB" id="5100034at2759"/>
<dbReference type="HOGENOM" id="CLU_813968_0_0_1"/>
<accession>G9NPR5</accession>
<dbReference type="AlphaFoldDB" id="G9NPR5"/>
<dbReference type="EMBL" id="ABDG02000020">
    <property type="protein sequence ID" value="EHK47531.1"/>
    <property type="molecule type" value="Genomic_DNA"/>
</dbReference>
<dbReference type="OMA" id="SSWTYHK"/>
<organism evidence="1 2">
    <name type="scientific">Hypocrea atroviridis (strain ATCC 20476 / IMI 206040)</name>
    <name type="common">Trichoderma atroviride</name>
    <dbReference type="NCBI Taxonomy" id="452589"/>
    <lineage>
        <taxon>Eukaryota</taxon>
        <taxon>Fungi</taxon>
        <taxon>Dikarya</taxon>
        <taxon>Ascomycota</taxon>
        <taxon>Pezizomycotina</taxon>
        <taxon>Sordariomycetes</taxon>
        <taxon>Hypocreomycetidae</taxon>
        <taxon>Hypocreales</taxon>
        <taxon>Hypocreaceae</taxon>
        <taxon>Trichoderma</taxon>
    </lineage>
</organism>
<keyword evidence="2" id="KW-1185">Reference proteome</keyword>
<comment type="caution">
    <text evidence="1">The sequence shown here is derived from an EMBL/GenBank/DDBJ whole genome shotgun (WGS) entry which is preliminary data.</text>
</comment>
<name>G9NPR5_HYPAI</name>
<dbReference type="KEGG" id="tatv:25786572"/>
<dbReference type="eggNOG" id="ENOG502RM2J">
    <property type="taxonomic scope" value="Eukaryota"/>
</dbReference>
<gene>
    <name evidence="1" type="ORF">TRIATDRAFT_93166</name>
</gene>
<reference evidence="1 2" key="1">
    <citation type="journal article" date="2011" name="Genome Biol.">
        <title>Comparative genome sequence analysis underscores mycoparasitism as the ancestral life style of Trichoderma.</title>
        <authorList>
            <person name="Kubicek C.P."/>
            <person name="Herrera-Estrella A."/>
            <person name="Seidl-Seiboth V."/>
            <person name="Martinez D.A."/>
            <person name="Druzhinina I.S."/>
            <person name="Thon M."/>
            <person name="Zeilinger S."/>
            <person name="Casas-Flores S."/>
            <person name="Horwitz B.A."/>
            <person name="Mukherjee P.K."/>
            <person name="Mukherjee M."/>
            <person name="Kredics L."/>
            <person name="Alcaraz L.D."/>
            <person name="Aerts A."/>
            <person name="Antal Z."/>
            <person name="Atanasova L."/>
            <person name="Cervantes-Badillo M.G."/>
            <person name="Challacombe J."/>
            <person name="Chertkov O."/>
            <person name="McCluskey K."/>
            <person name="Coulpier F."/>
            <person name="Deshpande N."/>
            <person name="von Doehren H."/>
            <person name="Ebbole D.J."/>
            <person name="Esquivel-Naranjo E.U."/>
            <person name="Fekete E."/>
            <person name="Flipphi M."/>
            <person name="Glaser F."/>
            <person name="Gomez-Rodriguez E.Y."/>
            <person name="Gruber S."/>
            <person name="Han C."/>
            <person name="Henrissat B."/>
            <person name="Hermosa R."/>
            <person name="Hernandez-Onate M."/>
            <person name="Karaffa L."/>
            <person name="Kosti I."/>
            <person name="Le Crom S."/>
            <person name="Lindquist E."/>
            <person name="Lucas S."/>
            <person name="Luebeck M."/>
            <person name="Luebeck P.S."/>
            <person name="Margeot A."/>
            <person name="Metz B."/>
            <person name="Misra M."/>
            <person name="Nevalainen H."/>
            <person name="Omann M."/>
            <person name="Packer N."/>
            <person name="Perrone G."/>
            <person name="Uresti-Rivera E.E."/>
            <person name="Salamov A."/>
            <person name="Schmoll M."/>
            <person name="Seiboth B."/>
            <person name="Shapiro H."/>
            <person name="Sukno S."/>
            <person name="Tamayo-Ramos J.A."/>
            <person name="Tisch D."/>
            <person name="Wiest A."/>
            <person name="Wilkinson H.H."/>
            <person name="Zhang M."/>
            <person name="Coutinho P.M."/>
            <person name="Kenerley C.M."/>
            <person name="Monte E."/>
            <person name="Baker S.E."/>
            <person name="Grigoriev I.V."/>
        </authorList>
    </citation>
    <scope>NUCLEOTIDE SEQUENCE [LARGE SCALE GENOMIC DNA]</scope>
    <source>
        <strain evidence="2">ATCC 20476 / IMI 206040</strain>
    </source>
</reference>
<dbReference type="Proteomes" id="UP000005426">
    <property type="component" value="Unassembled WGS sequence"/>
</dbReference>
<evidence type="ECO:0000313" key="2">
    <source>
        <dbReference type="Proteomes" id="UP000005426"/>
    </source>
</evidence>
<protein>
    <submittedName>
        <fullName evidence="1">Uncharacterized protein</fullName>
    </submittedName>
</protein>
<sequence>MWLLGISSSTYRLSSNALPGSTTIQRYTAIGSTVSTMNGISPQAESTTSIVRLLFQSVHKDKIEASEQWFAATDRLKQEPDLGFVTIGYSIADEADIVLFISWDYAAKPSASFLSGDVDHIFSPLSGFFAKKPQLICDVCSVIGRQSKNSFTTMDNSWPNGMTELMTVRGPANATESTMSKIFEETRGYINAIYTGMDFYNIHASKRTLFGSCLYRLSGEYARDGIDSEENIDYATFILLLDWFSPSRRAEVQDPDIPERAIPAFLQEFYGNNWWQKQVVQPLEEVGATISSFLYRGDIARDREGLLLISKFEVWLQVGLMDDDSLAQFERQLAEKNQQQQ</sequence>
<dbReference type="GeneID" id="25786572"/>
<evidence type="ECO:0000313" key="1">
    <source>
        <dbReference type="EMBL" id="EHK47531.1"/>
    </source>
</evidence>